<evidence type="ECO:0000256" key="1">
    <source>
        <dbReference type="ARBA" id="ARBA00004651"/>
    </source>
</evidence>
<dbReference type="GO" id="GO:0016887">
    <property type="term" value="F:ATP hydrolysis activity"/>
    <property type="evidence" value="ECO:0007669"/>
    <property type="project" value="InterPro"/>
</dbReference>
<dbReference type="SUPFAM" id="SSF90123">
    <property type="entry name" value="ABC transporter transmembrane region"/>
    <property type="match status" value="1"/>
</dbReference>
<feature type="transmembrane region" description="Helical" evidence="7">
    <location>
        <begin position="41"/>
        <end position="63"/>
    </location>
</feature>
<dbReference type="InterPro" id="IPR039421">
    <property type="entry name" value="Type_1_exporter"/>
</dbReference>
<evidence type="ECO:0000313" key="10">
    <source>
        <dbReference type="EMBL" id="XBS19963.1"/>
    </source>
</evidence>
<dbReference type="EMBL" id="CP157743">
    <property type="protein sequence ID" value="XBS19963.1"/>
    <property type="molecule type" value="Genomic_DNA"/>
</dbReference>
<feature type="transmembrane region" description="Helical" evidence="7">
    <location>
        <begin position="247"/>
        <end position="273"/>
    </location>
</feature>
<feature type="domain" description="ABC transporter" evidence="8">
    <location>
        <begin position="343"/>
        <end position="559"/>
    </location>
</feature>
<evidence type="ECO:0000259" key="9">
    <source>
        <dbReference type="PROSITE" id="PS50929"/>
    </source>
</evidence>
<dbReference type="GO" id="GO:0034775">
    <property type="term" value="P:glutathione transmembrane transport"/>
    <property type="evidence" value="ECO:0007669"/>
    <property type="project" value="InterPro"/>
</dbReference>
<gene>
    <name evidence="10" type="primary">cydC</name>
    <name evidence="10" type="ORF">Q9L42_016630</name>
</gene>
<evidence type="ECO:0000256" key="7">
    <source>
        <dbReference type="SAM" id="Phobius"/>
    </source>
</evidence>
<sequence>MKDLWFFLRLFKPYRLWLLAGLILSLLTALASIALLGLSGWFICAAAVAGVLAPDGVAVTFNFMQPAAQIRALAIIRTLARYGERLLTHEATFRVLAKIRCWFFAKMIPLAPGRLAMQRSGDLLNRMTGDIDALDALYLRLLAPLAVALLASLALTAFIGAYSPLLATLLMGMLLIAAVFVPWLFNRLGNKGAEQESEYTAEFKGRQIEILQGFNDLSAFQAYNRFKDRLLTVSEKLLIVQADNERLASLSAASMQVLAQLTVIIMVIVGASLMERQTLSGPVVALLVFAILALFEWLNPLAQATQMLGKTRNAARRIRTLAESEPAIGEPSNARPLPPGNRLALEQVSFRYRQDGDWVLQHIDLSLAEGDKIAISGPSGAGKSTLLHLLMRFFDPQQGRILLDGVDISQIRSERLLSRMALLSQRSHLFNGSIRDNLLLGDREADDGELMDAIKLAGLSAMLSRLPAGIDTLVGEQGAKVSGGEARRIALARVYLKNAPILLLDEPTEGLDAETEDDVLSALQQISENKTLLMVTHRAAGFRLAQRVYRMEAGELIEV</sequence>
<dbReference type="GO" id="GO:0005524">
    <property type="term" value="F:ATP binding"/>
    <property type="evidence" value="ECO:0007669"/>
    <property type="project" value="UniProtKB-KW"/>
</dbReference>
<dbReference type="InterPro" id="IPR003439">
    <property type="entry name" value="ABC_transporter-like_ATP-bd"/>
</dbReference>
<reference evidence="10 11" key="1">
    <citation type="journal article" date="2024" name="Microbiology">
        <title>Methylomarinum rosea sp. nov., a novel halophilic methanotrophic bacterium from the hypersaline Lake Elton.</title>
        <authorList>
            <person name="Suleimanov R.Z."/>
            <person name="Oshkin I.Y."/>
            <person name="Danilova O.V."/>
            <person name="Suzina N.E."/>
            <person name="Dedysh S.N."/>
        </authorList>
    </citation>
    <scope>NUCLEOTIDE SEQUENCE [LARGE SCALE GENOMIC DNA]</scope>
    <source>
        <strain evidence="10 11">Ch1-1</strain>
    </source>
</reference>
<dbReference type="PANTHER" id="PTHR43394:SF1">
    <property type="entry name" value="ATP-BINDING CASSETTE SUB-FAMILY B MEMBER 10, MITOCHONDRIAL"/>
    <property type="match status" value="1"/>
</dbReference>
<name>A0AAU7NSK8_9GAMM</name>
<feature type="domain" description="ABC transmembrane type-1" evidence="9">
    <location>
        <begin position="19"/>
        <end position="310"/>
    </location>
</feature>
<dbReference type="PROSITE" id="PS50929">
    <property type="entry name" value="ABC_TM1F"/>
    <property type="match status" value="1"/>
</dbReference>
<keyword evidence="5 7" id="KW-1133">Transmembrane helix</keyword>
<dbReference type="GO" id="GO:0045454">
    <property type="term" value="P:cell redox homeostasis"/>
    <property type="evidence" value="ECO:0007669"/>
    <property type="project" value="InterPro"/>
</dbReference>
<dbReference type="KEGG" id="mech:Q9L42_016630"/>
<keyword evidence="11" id="KW-1185">Reference proteome</keyword>
<accession>A0AAU7NSK8</accession>
<dbReference type="PROSITE" id="PS50893">
    <property type="entry name" value="ABC_TRANSPORTER_2"/>
    <property type="match status" value="1"/>
</dbReference>
<dbReference type="Pfam" id="PF00005">
    <property type="entry name" value="ABC_tran"/>
    <property type="match status" value="1"/>
</dbReference>
<keyword evidence="4" id="KW-0067">ATP-binding</keyword>
<evidence type="ECO:0000259" key="8">
    <source>
        <dbReference type="PROSITE" id="PS50893"/>
    </source>
</evidence>
<evidence type="ECO:0000256" key="5">
    <source>
        <dbReference type="ARBA" id="ARBA00022989"/>
    </source>
</evidence>
<dbReference type="Pfam" id="PF00664">
    <property type="entry name" value="ABC_membrane"/>
    <property type="match status" value="1"/>
</dbReference>
<dbReference type="InterPro" id="IPR014223">
    <property type="entry name" value="ABC_CydC/D"/>
</dbReference>
<dbReference type="Gene3D" id="1.20.1560.10">
    <property type="entry name" value="ABC transporter type 1, transmembrane domain"/>
    <property type="match status" value="1"/>
</dbReference>
<organism evidence="10 11">
    <name type="scientific">Methylomarinum roseum</name>
    <dbReference type="NCBI Taxonomy" id="3067653"/>
    <lineage>
        <taxon>Bacteria</taxon>
        <taxon>Pseudomonadati</taxon>
        <taxon>Pseudomonadota</taxon>
        <taxon>Gammaproteobacteria</taxon>
        <taxon>Methylococcales</taxon>
        <taxon>Methylococcaceae</taxon>
        <taxon>Methylomarinum</taxon>
    </lineage>
</organism>
<evidence type="ECO:0000256" key="6">
    <source>
        <dbReference type="ARBA" id="ARBA00023136"/>
    </source>
</evidence>
<dbReference type="GO" id="GO:0015421">
    <property type="term" value="F:ABC-type oligopeptide transporter activity"/>
    <property type="evidence" value="ECO:0007669"/>
    <property type="project" value="TreeGrafter"/>
</dbReference>
<dbReference type="Proteomes" id="UP001225378">
    <property type="component" value="Chromosome"/>
</dbReference>
<proteinExistence type="predicted"/>
<comment type="subcellular location">
    <subcellularLocation>
        <location evidence="1">Cell membrane</location>
        <topology evidence="1">Multi-pass membrane protein</topology>
    </subcellularLocation>
</comment>
<dbReference type="RefSeq" id="WP_349431442.1">
    <property type="nucleotide sequence ID" value="NZ_CP157743.1"/>
</dbReference>
<dbReference type="PROSITE" id="PS00211">
    <property type="entry name" value="ABC_TRANSPORTER_1"/>
    <property type="match status" value="1"/>
</dbReference>
<evidence type="ECO:0000256" key="4">
    <source>
        <dbReference type="ARBA" id="ARBA00022840"/>
    </source>
</evidence>
<dbReference type="InterPro" id="IPR027417">
    <property type="entry name" value="P-loop_NTPase"/>
</dbReference>
<evidence type="ECO:0000313" key="11">
    <source>
        <dbReference type="Proteomes" id="UP001225378"/>
    </source>
</evidence>
<evidence type="ECO:0000256" key="2">
    <source>
        <dbReference type="ARBA" id="ARBA00022692"/>
    </source>
</evidence>
<dbReference type="GO" id="GO:0005886">
    <property type="term" value="C:plasma membrane"/>
    <property type="evidence" value="ECO:0007669"/>
    <property type="project" value="UniProtKB-SubCell"/>
</dbReference>
<feature type="transmembrane region" description="Helical" evidence="7">
    <location>
        <begin position="279"/>
        <end position="298"/>
    </location>
</feature>
<feature type="transmembrane region" description="Helical" evidence="7">
    <location>
        <begin position="137"/>
        <end position="159"/>
    </location>
</feature>
<dbReference type="SUPFAM" id="SSF52540">
    <property type="entry name" value="P-loop containing nucleoside triphosphate hydrolases"/>
    <property type="match status" value="1"/>
</dbReference>
<dbReference type="InterPro" id="IPR011527">
    <property type="entry name" value="ABC1_TM_dom"/>
</dbReference>
<keyword evidence="6 7" id="KW-0472">Membrane</keyword>
<evidence type="ECO:0000256" key="3">
    <source>
        <dbReference type="ARBA" id="ARBA00022741"/>
    </source>
</evidence>
<feature type="transmembrane region" description="Helical" evidence="7">
    <location>
        <begin position="165"/>
        <end position="185"/>
    </location>
</feature>
<protein>
    <submittedName>
        <fullName evidence="10">Thiol reductant ABC exporter subunit CydC</fullName>
    </submittedName>
</protein>
<dbReference type="SMART" id="SM00382">
    <property type="entry name" value="AAA"/>
    <property type="match status" value="1"/>
</dbReference>
<dbReference type="InterPro" id="IPR017871">
    <property type="entry name" value="ABC_transporter-like_CS"/>
</dbReference>
<dbReference type="AlphaFoldDB" id="A0AAU7NSK8"/>
<dbReference type="InterPro" id="IPR003593">
    <property type="entry name" value="AAA+_ATPase"/>
</dbReference>
<dbReference type="InterPro" id="IPR036640">
    <property type="entry name" value="ABC1_TM_sf"/>
</dbReference>
<dbReference type="CDD" id="cd18585">
    <property type="entry name" value="ABC_6TM_CydC"/>
    <property type="match status" value="1"/>
</dbReference>
<keyword evidence="2 7" id="KW-0812">Transmembrane</keyword>
<dbReference type="PANTHER" id="PTHR43394">
    <property type="entry name" value="ATP-DEPENDENT PERMEASE MDL1, MITOCHONDRIAL"/>
    <property type="match status" value="1"/>
</dbReference>
<dbReference type="Gene3D" id="3.40.50.300">
    <property type="entry name" value="P-loop containing nucleotide triphosphate hydrolases"/>
    <property type="match status" value="1"/>
</dbReference>
<dbReference type="NCBIfam" id="TIGR02868">
    <property type="entry name" value="CydC"/>
    <property type="match status" value="1"/>
</dbReference>
<keyword evidence="3" id="KW-0547">Nucleotide-binding</keyword>